<dbReference type="Proteomes" id="UP000887580">
    <property type="component" value="Unplaced"/>
</dbReference>
<organism evidence="1 2">
    <name type="scientific">Panagrolaimus sp. PS1159</name>
    <dbReference type="NCBI Taxonomy" id="55785"/>
    <lineage>
        <taxon>Eukaryota</taxon>
        <taxon>Metazoa</taxon>
        <taxon>Ecdysozoa</taxon>
        <taxon>Nematoda</taxon>
        <taxon>Chromadorea</taxon>
        <taxon>Rhabditida</taxon>
        <taxon>Tylenchina</taxon>
        <taxon>Panagrolaimomorpha</taxon>
        <taxon>Panagrolaimoidea</taxon>
        <taxon>Panagrolaimidae</taxon>
        <taxon>Panagrolaimus</taxon>
    </lineage>
</organism>
<reference evidence="2" key="1">
    <citation type="submission" date="2022-11" db="UniProtKB">
        <authorList>
            <consortium name="WormBaseParasite"/>
        </authorList>
    </citation>
    <scope>IDENTIFICATION</scope>
</reference>
<sequence>MNSSIYRSYGESSNSNVLRYGDDEITPYPFAEQLPRPSTLPILRIETAPDVTYRPESATVSTSPQNKLYIGQKEYTESLRRRNMTMFKENIQCKTRQKNGPSSPTTVLTMAGLFVCGSFLLLSGLIVLIVHNEIPYIVTGSIFTGVGTFMVIICGFLQRKNVLKYFYNINRDLYKEKSDT</sequence>
<evidence type="ECO:0000313" key="1">
    <source>
        <dbReference type="Proteomes" id="UP000887580"/>
    </source>
</evidence>
<accession>A0AC35FIB9</accession>
<name>A0AC35FIB9_9BILA</name>
<proteinExistence type="predicted"/>
<dbReference type="WBParaSite" id="PS1159_v2.g17204.t1">
    <property type="protein sequence ID" value="PS1159_v2.g17204.t1"/>
    <property type="gene ID" value="PS1159_v2.g17204"/>
</dbReference>
<protein>
    <submittedName>
        <fullName evidence="2">Phosphoinositide-interacting protein</fullName>
    </submittedName>
</protein>
<evidence type="ECO:0000313" key="2">
    <source>
        <dbReference type="WBParaSite" id="PS1159_v2.g17204.t1"/>
    </source>
</evidence>